<proteinExistence type="predicted"/>
<protein>
    <submittedName>
        <fullName evidence="1">Uncharacterized protein</fullName>
    </submittedName>
</protein>
<organism evidence="1">
    <name type="scientific">marine metagenome</name>
    <dbReference type="NCBI Taxonomy" id="408172"/>
    <lineage>
        <taxon>unclassified sequences</taxon>
        <taxon>metagenomes</taxon>
        <taxon>ecological metagenomes</taxon>
    </lineage>
</organism>
<dbReference type="EMBL" id="UINC01135459">
    <property type="protein sequence ID" value="SVD19611.1"/>
    <property type="molecule type" value="Genomic_DNA"/>
</dbReference>
<feature type="non-terminal residue" evidence="1">
    <location>
        <position position="37"/>
    </location>
</feature>
<accession>A0A382TDX6</accession>
<sequence>METAEIIMNNTLEVKGQISEGFAEILTEDALQFVSKL</sequence>
<name>A0A382TDX6_9ZZZZ</name>
<dbReference type="AlphaFoldDB" id="A0A382TDX6"/>
<reference evidence="1" key="1">
    <citation type="submission" date="2018-05" db="EMBL/GenBank/DDBJ databases">
        <authorList>
            <person name="Lanie J.A."/>
            <person name="Ng W.-L."/>
            <person name="Kazmierczak K.M."/>
            <person name="Andrzejewski T.M."/>
            <person name="Davidsen T.M."/>
            <person name="Wayne K.J."/>
            <person name="Tettelin H."/>
            <person name="Glass J.I."/>
            <person name="Rusch D."/>
            <person name="Podicherti R."/>
            <person name="Tsui H.-C.T."/>
            <person name="Winkler M.E."/>
        </authorList>
    </citation>
    <scope>NUCLEOTIDE SEQUENCE</scope>
</reference>
<evidence type="ECO:0000313" key="1">
    <source>
        <dbReference type="EMBL" id="SVD19611.1"/>
    </source>
</evidence>
<gene>
    <name evidence="1" type="ORF">METZ01_LOCUS372465</name>
</gene>